<dbReference type="InterPro" id="IPR027417">
    <property type="entry name" value="P-loop_NTPase"/>
</dbReference>
<feature type="domain" description="ABC transporter" evidence="5">
    <location>
        <begin position="4"/>
        <end position="235"/>
    </location>
</feature>
<dbReference type="SUPFAM" id="SSF52540">
    <property type="entry name" value="P-loop containing nucleoside triphosphate hydrolases"/>
    <property type="match status" value="1"/>
</dbReference>
<evidence type="ECO:0000313" key="6">
    <source>
        <dbReference type="EMBL" id="TCL03168.1"/>
    </source>
</evidence>
<dbReference type="InterPro" id="IPR003593">
    <property type="entry name" value="AAA+_ATPase"/>
</dbReference>
<evidence type="ECO:0000259" key="5">
    <source>
        <dbReference type="PROSITE" id="PS50893"/>
    </source>
</evidence>
<evidence type="ECO:0000256" key="4">
    <source>
        <dbReference type="ARBA" id="ARBA00022840"/>
    </source>
</evidence>
<dbReference type="SMART" id="SM00382">
    <property type="entry name" value="AAA"/>
    <property type="match status" value="1"/>
</dbReference>
<dbReference type="Gene3D" id="3.40.50.300">
    <property type="entry name" value="P-loop containing nucleotide triphosphate hydrolases"/>
    <property type="match status" value="1"/>
</dbReference>
<organism evidence="6 7">
    <name type="scientific">Sodalis ligni</name>
    <dbReference type="NCBI Taxonomy" id="2697027"/>
    <lineage>
        <taxon>Bacteria</taxon>
        <taxon>Pseudomonadati</taxon>
        <taxon>Pseudomonadota</taxon>
        <taxon>Gammaproteobacteria</taxon>
        <taxon>Enterobacterales</taxon>
        <taxon>Bruguierivoracaceae</taxon>
        <taxon>Sodalis</taxon>
    </lineage>
</organism>
<comment type="similarity">
    <text evidence="1">Belongs to the ABC transporter superfamily.</text>
</comment>
<sequence>MATLSLHQLEKSYPLGKGRHQVIKGIDLTLNDNEFVSIVGSSGCGKSTLLSIAAGLEEFDAGDVRVDGRSITGPGIDRGVVFQSYTLLPWLTARQNIEFALKAAGTPGRHCRDIAQQHLELVKLGESGDSWPGELSGGMKQRVAIARALSYRPKILLMDEPFGALDAMTRHQMQQLLIEIWEKHRLTVMFVTHDIEEAVWLSDRIVVMGQGVIDDTFDVRLPRPRHEEMNRDPEFINLQHLVLDRIRHPALSV</sequence>
<keyword evidence="7" id="KW-1185">Reference proteome</keyword>
<keyword evidence="4 6" id="KW-0067">ATP-binding</keyword>
<dbReference type="InterPro" id="IPR017871">
    <property type="entry name" value="ABC_transporter-like_CS"/>
</dbReference>
<evidence type="ECO:0000256" key="2">
    <source>
        <dbReference type="ARBA" id="ARBA00022448"/>
    </source>
</evidence>
<dbReference type="PANTHER" id="PTHR42788:SF13">
    <property type="entry name" value="ALIPHATIC SULFONATES IMPORT ATP-BINDING PROTEIN SSUB"/>
    <property type="match status" value="1"/>
</dbReference>
<keyword evidence="3" id="KW-0547">Nucleotide-binding</keyword>
<dbReference type="CDD" id="cd03293">
    <property type="entry name" value="ABC_NrtD_SsuB_transporters"/>
    <property type="match status" value="1"/>
</dbReference>
<dbReference type="PANTHER" id="PTHR42788">
    <property type="entry name" value="TAURINE IMPORT ATP-BINDING PROTEIN-RELATED"/>
    <property type="match status" value="1"/>
</dbReference>
<accession>A0A4V2Q2J8</accession>
<gene>
    <name evidence="6" type="ORF">EZJ58_1219</name>
</gene>
<evidence type="ECO:0000313" key="7">
    <source>
        <dbReference type="Proteomes" id="UP000294555"/>
    </source>
</evidence>
<evidence type="ECO:0000256" key="1">
    <source>
        <dbReference type="ARBA" id="ARBA00005417"/>
    </source>
</evidence>
<keyword evidence="2" id="KW-0813">Transport</keyword>
<dbReference type="GO" id="GO:0016887">
    <property type="term" value="F:ATP hydrolysis activity"/>
    <property type="evidence" value="ECO:0007669"/>
    <property type="project" value="InterPro"/>
</dbReference>
<dbReference type="RefSeq" id="WP_132922063.1">
    <property type="nucleotide sequence ID" value="NZ_SJOI01000001.1"/>
</dbReference>
<dbReference type="PROSITE" id="PS50893">
    <property type="entry name" value="ABC_TRANSPORTER_2"/>
    <property type="match status" value="1"/>
</dbReference>
<dbReference type="OrthoDB" id="9802264at2"/>
<dbReference type="InterPro" id="IPR050166">
    <property type="entry name" value="ABC_transporter_ATP-bind"/>
</dbReference>
<proteinExistence type="inferred from homology"/>
<dbReference type="EMBL" id="SJOI01000001">
    <property type="protein sequence ID" value="TCL03168.1"/>
    <property type="molecule type" value="Genomic_DNA"/>
</dbReference>
<dbReference type="Proteomes" id="UP000294555">
    <property type="component" value="Unassembled WGS sequence"/>
</dbReference>
<name>A0A4V2Q2J8_9GAMM</name>
<comment type="caution">
    <text evidence="6">The sequence shown here is derived from an EMBL/GenBank/DDBJ whole genome shotgun (WGS) entry which is preliminary data.</text>
</comment>
<dbReference type="GO" id="GO:0005524">
    <property type="term" value="F:ATP binding"/>
    <property type="evidence" value="ECO:0007669"/>
    <property type="project" value="UniProtKB-KW"/>
</dbReference>
<dbReference type="PROSITE" id="PS00211">
    <property type="entry name" value="ABC_TRANSPORTER_1"/>
    <property type="match status" value="1"/>
</dbReference>
<evidence type="ECO:0000256" key="3">
    <source>
        <dbReference type="ARBA" id="ARBA00022741"/>
    </source>
</evidence>
<reference evidence="6 7" key="1">
    <citation type="submission" date="2019-02" db="EMBL/GenBank/DDBJ databases">
        <title>Investigation of anaerobic lignin degradation for improved lignocellulosic biofuels.</title>
        <authorList>
            <person name="Deangelis K."/>
        </authorList>
    </citation>
    <scope>NUCLEOTIDE SEQUENCE [LARGE SCALE GENOMIC DNA]</scope>
    <source>
        <strain evidence="6 7">159R</strain>
    </source>
</reference>
<dbReference type="AlphaFoldDB" id="A0A4V2Q2J8"/>
<dbReference type="InterPro" id="IPR003439">
    <property type="entry name" value="ABC_transporter-like_ATP-bd"/>
</dbReference>
<protein>
    <submittedName>
        <fullName evidence="6">NitT/TauT family transport system ATP-binding protein</fullName>
    </submittedName>
</protein>
<dbReference type="Pfam" id="PF00005">
    <property type="entry name" value="ABC_tran"/>
    <property type="match status" value="1"/>
</dbReference>